<reference evidence="3 4" key="1">
    <citation type="journal article" date="2018" name="Elife">
        <title>Firefly genomes illuminate parallel origins of bioluminescence in beetles.</title>
        <authorList>
            <person name="Fallon T.R."/>
            <person name="Lower S.E."/>
            <person name="Chang C.H."/>
            <person name="Bessho-Uehara M."/>
            <person name="Martin G.J."/>
            <person name="Bewick A.J."/>
            <person name="Behringer M."/>
            <person name="Debat H.J."/>
            <person name="Wong I."/>
            <person name="Day J.C."/>
            <person name="Suvorov A."/>
            <person name="Silva C.J."/>
            <person name="Stanger-Hall K.F."/>
            <person name="Hall D.W."/>
            <person name="Schmitz R.J."/>
            <person name="Nelson D.R."/>
            <person name="Lewis S.M."/>
            <person name="Shigenobu S."/>
            <person name="Bybee S.M."/>
            <person name="Larracuente A.M."/>
            <person name="Oba Y."/>
            <person name="Weng J.K."/>
        </authorList>
    </citation>
    <scope>NUCLEOTIDE SEQUENCE [LARGE SCALE GENOMIC DNA]</scope>
    <source>
        <strain evidence="3">1611_PpyrPB1</strain>
        <tissue evidence="3">Whole body</tissue>
    </source>
</reference>
<dbReference type="Pfam" id="PF02213">
    <property type="entry name" value="GYF"/>
    <property type="match status" value="1"/>
</dbReference>
<feature type="compositionally biased region" description="Polar residues" evidence="1">
    <location>
        <begin position="738"/>
        <end position="748"/>
    </location>
</feature>
<organism evidence="3 4">
    <name type="scientific">Photinus pyralis</name>
    <name type="common">Common eastern firefly</name>
    <name type="synonym">Lampyris pyralis</name>
    <dbReference type="NCBI Taxonomy" id="7054"/>
    <lineage>
        <taxon>Eukaryota</taxon>
        <taxon>Metazoa</taxon>
        <taxon>Ecdysozoa</taxon>
        <taxon>Arthropoda</taxon>
        <taxon>Hexapoda</taxon>
        <taxon>Insecta</taxon>
        <taxon>Pterygota</taxon>
        <taxon>Neoptera</taxon>
        <taxon>Endopterygota</taxon>
        <taxon>Coleoptera</taxon>
        <taxon>Polyphaga</taxon>
        <taxon>Elateriformia</taxon>
        <taxon>Elateroidea</taxon>
        <taxon>Lampyridae</taxon>
        <taxon>Lampyrinae</taxon>
        <taxon>Photinus</taxon>
    </lineage>
</organism>
<dbReference type="SUPFAM" id="SSF55277">
    <property type="entry name" value="GYF domain"/>
    <property type="match status" value="1"/>
</dbReference>
<dbReference type="CDD" id="cd00072">
    <property type="entry name" value="GYF"/>
    <property type="match status" value="1"/>
</dbReference>
<dbReference type="InterPro" id="IPR003169">
    <property type="entry name" value="GYF"/>
</dbReference>
<evidence type="ECO:0000259" key="2">
    <source>
        <dbReference type="PROSITE" id="PS50829"/>
    </source>
</evidence>
<feature type="compositionally biased region" description="Basic and acidic residues" evidence="1">
    <location>
        <begin position="855"/>
        <end position="986"/>
    </location>
</feature>
<name>A0A5N4AS61_PHOPY</name>
<feature type="region of interest" description="Disordered" evidence="1">
    <location>
        <begin position="825"/>
        <end position="1027"/>
    </location>
</feature>
<dbReference type="InParanoid" id="A0A5N4AS61"/>
<dbReference type="FunCoup" id="A0A5N4AS61">
    <property type="interactions" value="864"/>
</dbReference>
<accession>A0A5N4AS61</accession>
<feature type="region of interest" description="Disordered" evidence="1">
    <location>
        <begin position="1126"/>
        <end position="1169"/>
    </location>
</feature>
<dbReference type="PANTHER" id="PTHR14445">
    <property type="entry name" value="GRB10 INTERACTING GYF PROTEIN"/>
    <property type="match status" value="1"/>
</dbReference>
<dbReference type="InterPro" id="IPR035445">
    <property type="entry name" value="GYF-like_dom_sf"/>
</dbReference>
<feature type="compositionally biased region" description="Polar residues" evidence="1">
    <location>
        <begin position="1134"/>
        <end position="1152"/>
    </location>
</feature>
<feature type="compositionally biased region" description="Gly residues" evidence="1">
    <location>
        <begin position="107"/>
        <end position="116"/>
    </location>
</feature>
<evidence type="ECO:0000313" key="4">
    <source>
        <dbReference type="Proteomes" id="UP000327044"/>
    </source>
</evidence>
<dbReference type="PROSITE" id="PS50829">
    <property type="entry name" value="GYF"/>
    <property type="match status" value="1"/>
</dbReference>
<dbReference type="EMBL" id="VVIM01000005">
    <property type="protein sequence ID" value="KAB0800129.1"/>
    <property type="molecule type" value="Genomic_DNA"/>
</dbReference>
<sequence length="1318" mass="148035">MLIAYLCIQKSSSMTDSMNFGPEWLRNLSEGSAGSGAVPVARCPLAEYRYGREEMLALHDKNLRPPISLTGFPSLYSEQVLPPLALIPQTDEDRGWQSRPVPPAGVIRGGRGGSLERGGRINRGRGSYQQYGRGGYDGSGGWNSTEQTEWSPRKDYNTRASSVDNWRRNRGAEDDDGWRNTNNTRGPLEKWGRSTSWRDGGEGGEERGPPERANRSSWQENARSVQRRPWENDDHLPEWAMENPSETGGTFDATGAFHGSDDEQRDHKHVNKREREVPLQKSVSQQNIVTKTHPSTLPSSQSAISLSKPPDDITIEEKLHDKEEEKHRIAKIDKRGMKEFDIEQHIKQIHKVEKTPPKNLDKHMDNVSHMNNTEAMNGITVPDLNNRVEEEFDRLQEDLVKKLVVDEETPKKVTIESYNMSGSANNIVPPPNLSQPLQDKWCYQDPQGDLQGPFLSSEMAEWFRAGYFTSTLLVKRQCDENFYRLGDLVAMCSGNPFQCNMRIPTLKHEIPAPAPDNDLLQYQLLQRQFAYRQAQASNLRTLNQSEPWSNLSSLQQRDLLNQQVLVQAQMGPDIQLYQQSQQPPTNPLMHMISQMQQGNKLSGPTMADKPPSVQPQLDPIQTLVQQMAGLQSLSNNLHVGPSPGLPTTIPNSVGISGSMPTSGHSTNLSNSGLLNNFQNLPSGPLPVPVGLSVSGGIPGSGSLLVSGAGLHNNNNSIPVSSGVLTSNTGMPGGDGITNSSGLPVSLQSGLPGGLTENTLPPRPNPLGAVDPLSSANENDPIKNLLRQLANKQQAPQLDTLWQQNQFTNSQSKSQWQKTESPLAMWDIPTPTVPMPIPNNGVPTEKPSGPTSEQLQKQEKERQKQLKESQEREQKKKREEEKQAKKEAEEKRKEEQRRLEAERKAVEEKRKKEEERIKKELEKAKKEAEEKRMRELEEKRRLKEQRKAEEEARKRFEEQKRQEEIEKAKREMKEKEEQLRRQAEQNRIENSNKASRSAPWSQANSTPELSLADIQKAEREKRAEQAALLQMQRAQQTLHEQQTVVEKQSLQFSWAKKLPESGKVKTLAEIQQEEQDRAAKQNAEARLAYQKDKESHSVMAPTVVMPWNSSNLSWASTAAQWSNPGGFWEEAPVQRSPNKPSTVSKSNSTSAVNVSKPVAKQTKGKTKKEEQHVMKLFSNGPATDEFTDWCTNALKKLNSTVDIPTFISFLRDIESALEVRDYCKEYLGEGPTTQQFASQFLEKRRMIKPKATTQKDDMSSPAPAITPSSQHNPDFQEVKGKGKKVKKSKMMKVDARILGFSVTAAPDRINVGDRDYVEN</sequence>
<dbReference type="OrthoDB" id="48509at2759"/>
<comment type="caution">
    <text evidence="3">The sequence shown here is derived from an EMBL/GenBank/DDBJ whole genome shotgun (WGS) entry which is preliminary data.</text>
</comment>
<evidence type="ECO:0000256" key="1">
    <source>
        <dbReference type="SAM" id="MobiDB-lite"/>
    </source>
</evidence>
<feature type="compositionally biased region" description="Basic and acidic residues" evidence="1">
    <location>
        <begin position="228"/>
        <end position="237"/>
    </location>
</feature>
<proteinExistence type="predicted"/>
<feature type="compositionally biased region" description="Basic and acidic residues" evidence="1">
    <location>
        <begin position="1014"/>
        <end position="1023"/>
    </location>
</feature>
<dbReference type="Proteomes" id="UP000327044">
    <property type="component" value="Unassembled WGS sequence"/>
</dbReference>
<dbReference type="PANTHER" id="PTHR14445:SF36">
    <property type="entry name" value="FI03272P-RELATED"/>
    <property type="match status" value="1"/>
</dbReference>
<feature type="compositionally biased region" description="Polar residues" evidence="1">
    <location>
        <begin position="215"/>
        <end position="224"/>
    </location>
</feature>
<dbReference type="Gene3D" id="3.30.1490.40">
    <property type="match status" value="1"/>
</dbReference>
<feature type="compositionally biased region" description="Gly residues" evidence="1">
    <location>
        <begin position="132"/>
        <end position="141"/>
    </location>
</feature>
<feature type="compositionally biased region" description="Basic and acidic residues" evidence="1">
    <location>
        <begin position="199"/>
        <end position="214"/>
    </location>
</feature>
<feature type="domain" description="GYF" evidence="2">
    <location>
        <begin position="438"/>
        <end position="486"/>
    </location>
</feature>
<dbReference type="SMART" id="SM00444">
    <property type="entry name" value="GYF"/>
    <property type="match status" value="1"/>
</dbReference>
<feature type="region of interest" description="Disordered" evidence="1">
    <location>
        <begin position="92"/>
        <end position="311"/>
    </location>
</feature>
<dbReference type="GO" id="GO:0005829">
    <property type="term" value="C:cytosol"/>
    <property type="evidence" value="ECO:0007669"/>
    <property type="project" value="TreeGrafter"/>
</dbReference>
<feature type="region of interest" description="Disordered" evidence="1">
    <location>
        <begin position="738"/>
        <end position="759"/>
    </location>
</feature>
<protein>
    <recommendedName>
        <fullName evidence="2">GYF domain-containing protein</fullName>
    </recommendedName>
</protein>
<keyword evidence="4" id="KW-1185">Reference proteome</keyword>
<feature type="region of interest" description="Disordered" evidence="1">
    <location>
        <begin position="1249"/>
        <end position="1286"/>
    </location>
</feature>
<feature type="compositionally biased region" description="Polar residues" evidence="1">
    <location>
        <begin position="281"/>
        <end position="305"/>
    </location>
</feature>
<evidence type="ECO:0000313" key="3">
    <source>
        <dbReference type="EMBL" id="KAB0800129.1"/>
    </source>
</evidence>
<gene>
    <name evidence="3" type="ORF">PPYR_08009</name>
</gene>
<dbReference type="InterPro" id="IPR051640">
    <property type="entry name" value="GRB10-interact_GYF"/>
</dbReference>
<feature type="compositionally biased region" description="Polar residues" evidence="1">
    <location>
        <begin position="987"/>
        <end position="1007"/>
    </location>
</feature>